<dbReference type="Pfam" id="PF08241">
    <property type="entry name" value="Methyltransf_11"/>
    <property type="match status" value="1"/>
</dbReference>
<dbReference type="RefSeq" id="WP_073446041.1">
    <property type="nucleotide sequence ID" value="NZ_LJSN01000002.1"/>
</dbReference>
<dbReference type="AlphaFoldDB" id="A0A2N8PIE7"/>
<dbReference type="InterPro" id="IPR013216">
    <property type="entry name" value="Methyltransf_11"/>
</dbReference>
<dbReference type="GO" id="GO:0008757">
    <property type="term" value="F:S-adenosylmethionine-dependent methyltransferase activity"/>
    <property type="evidence" value="ECO:0007669"/>
    <property type="project" value="InterPro"/>
</dbReference>
<accession>A0A2N8PIE7</accession>
<feature type="domain" description="Methyltransferase type 11" evidence="1">
    <location>
        <begin position="46"/>
        <end position="143"/>
    </location>
</feature>
<sequence length="258" mass="27910">MPSPRFETTAPHRISYLDRLAASDLGRSYKQRMLDALDVRPGQTVLDLGCGPGTDLGTLAGAVTAAGAVLGIDRDQAMVDAARARTADEPVVDVRLGDVHDLALPDRAADRARTDRVLQHVADPVLALGEIHRVLRPGGRLVMGEPDWETLTIDHPDRELTRAYTRHVADEVVRNAAVGRQLPRLAAASGFTVPSVVPVTSVFRDVRVADQILGLERTTRRAVTAGYFTQDAAERWLAHLAEGPFLAAVTFYIVVAEA</sequence>
<dbReference type="SUPFAM" id="SSF53335">
    <property type="entry name" value="S-adenosyl-L-methionine-dependent methyltransferases"/>
    <property type="match status" value="1"/>
</dbReference>
<comment type="caution">
    <text evidence="2">The sequence shown here is derived from an EMBL/GenBank/DDBJ whole genome shotgun (WGS) entry which is preliminary data.</text>
</comment>
<name>A0A2N8PIE7_STRNR</name>
<reference evidence="3" key="1">
    <citation type="submission" date="2015-09" db="EMBL/GenBank/DDBJ databases">
        <authorList>
            <person name="Graham D.E."/>
            <person name="Mahan K.M."/>
            <person name="Klingeman D.M."/>
            <person name="Fida T."/>
            <person name="Giannone R.J."/>
            <person name="Hettich R.L."/>
            <person name="Parry R.J."/>
            <person name="Spain J.C."/>
        </authorList>
    </citation>
    <scope>NUCLEOTIDE SEQUENCE [LARGE SCALE GENOMIC DNA]</scope>
    <source>
        <strain evidence="3">JCM 4701</strain>
    </source>
</reference>
<dbReference type="CDD" id="cd02440">
    <property type="entry name" value="AdoMet_MTases"/>
    <property type="match status" value="1"/>
</dbReference>
<dbReference type="Gene3D" id="3.40.50.150">
    <property type="entry name" value="Vaccinia Virus protein VP39"/>
    <property type="match status" value="1"/>
</dbReference>
<dbReference type="InterPro" id="IPR029063">
    <property type="entry name" value="SAM-dependent_MTases_sf"/>
</dbReference>
<evidence type="ECO:0000313" key="2">
    <source>
        <dbReference type="EMBL" id="PNE40805.1"/>
    </source>
</evidence>
<dbReference type="Proteomes" id="UP000236047">
    <property type="component" value="Unassembled WGS sequence"/>
</dbReference>
<dbReference type="PANTHER" id="PTHR43861:SF1">
    <property type="entry name" value="TRANS-ACONITATE 2-METHYLTRANSFERASE"/>
    <property type="match status" value="1"/>
</dbReference>
<keyword evidence="2" id="KW-0830">Ubiquinone</keyword>
<proteinExistence type="predicted"/>
<evidence type="ECO:0000313" key="3">
    <source>
        <dbReference type="Proteomes" id="UP000236047"/>
    </source>
</evidence>
<dbReference type="PANTHER" id="PTHR43861">
    <property type="entry name" value="TRANS-ACONITATE 2-METHYLTRANSFERASE-RELATED"/>
    <property type="match status" value="1"/>
</dbReference>
<dbReference type="GO" id="GO:0017000">
    <property type="term" value="P:antibiotic biosynthetic process"/>
    <property type="evidence" value="ECO:0007669"/>
    <property type="project" value="UniProtKB-ARBA"/>
</dbReference>
<dbReference type="EMBL" id="LJSN01000002">
    <property type="protein sequence ID" value="PNE40805.1"/>
    <property type="molecule type" value="Genomic_DNA"/>
</dbReference>
<evidence type="ECO:0000259" key="1">
    <source>
        <dbReference type="Pfam" id="PF08241"/>
    </source>
</evidence>
<gene>
    <name evidence="2" type="ORF">AOB60_08345</name>
</gene>
<protein>
    <submittedName>
        <fullName evidence="2">Ubiquinone biosynthesis protein UbiE</fullName>
    </submittedName>
</protein>
<organism evidence="2 3">
    <name type="scientific">Streptomyces noursei</name>
    <name type="common">Streptomyces albulus</name>
    <dbReference type="NCBI Taxonomy" id="1971"/>
    <lineage>
        <taxon>Bacteria</taxon>
        <taxon>Bacillati</taxon>
        <taxon>Actinomycetota</taxon>
        <taxon>Actinomycetes</taxon>
        <taxon>Kitasatosporales</taxon>
        <taxon>Streptomycetaceae</taxon>
        <taxon>Streptomyces</taxon>
    </lineage>
</organism>
<keyword evidence="3" id="KW-1185">Reference proteome</keyword>